<organism evidence="6 7">
    <name type="scientific">Forsythia ovata</name>
    <dbReference type="NCBI Taxonomy" id="205694"/>
    <lineage>
        <taxon>Eukaryota</taxon>
        <taxon>Viridiplantae</taxon>
        <taxon>Streptophyta</taxon>
        <taxon>Embryophyta</taxon>
        <taxon>Tracheophyta</taxon>
        <taxon>Spermatophyta</taxon>
        <taxon>Magnoliopsida</taxon>
        <taxon>eudicotyledons</taxon>
        <taxon>Gunneridae</taxon>
        <taxon>Pentapetalae</taxon>
        <taxon>asterids</taxon>
        <taxon>lamiids</taxon>
        <taxon>Lamiales</taxon>
        <taxon>Oleaceae</taxon>
        <taxon>Forsythieae</taxon>
        <taxon>Forsythia</taxon>
    </lineage>
</organism>
<dbReference type="PANTHER" id="PTHR31719">
    <property type="entry name" value="NAC TRANSCRIPTION FACTOR 56"/>
    <property type="match status" value="1"/>
</dbReference>
<sequence length="114" mass="13252">MREFIMPLGYRFEPTDEELIRFYLSEKAFGQPLPRSFIMEKELYGDNANPWDVFSDTDPWKTETKFDENETKSIKNTIFVFTKLSKISPKRISRKAGCGLWDGQTGAITINDSQ</sequence>
<keyword evidence="2" id="KW-0238">DNA-binding</keyword>
<evidence type="ECO:0000313" key="7">
    <source>
        <dbReference type="Proteomes" id="UP001604277"/>
    </source>
</evidence>
<keyword evidence="1" id="KW-0805">Transcription regulation</keyword>
<evidence type="ECO:0000256" key="3">
    <source>
        <dbReference type="ARBA" id="ARBA00023163"/>
    </source>
</evidence>
<comment type="caution">
    <text evidence="6">The sequence shown here is derived from an EMBL/GenBank/DDBJ whole genome shotgun (WGS) entry which is preliminary data.</text>
</comment>
<evidence type="ECO:0000259" key="5">
    <source>
        <dbReference type="PROSITE" id="PS51005"/>
    </source>
</evidence>
<dbReference type="Pfam" id="PF02365">
    <property type="entry name" value="NAM"/>
    <property type="match status" value="1"/>
</dbReference>
<evidence type="ECO:0000256" key="4">
    <source>
        <dbReference type="ARBA" id="ARBA00023242"/>
    </source>
</evidence>
<dbReference type="GO" id="GO:0003677">
    <property type="term" value="F:DNA binding"/>
    <property type="evidence" value="ECO:0007669"/>
    <property type="project" value="UniProtKB-KW"/>
</dbReference>
<accession>A0ABD1WHM2</accession>
<proteinExistence type="predicted"/>
<reference evidence="7" key="1">
    <citation type="submission" date="2024-07" db="EMBL/GenBank/DDBJ databases">
        <title>Two chromosome-level genome assemblies of Korean endemic species Abeliophyllum distichum and Forsythia ovata (Oleaceae).</title>
        <authorList>
            <person name="Jang H."/>
        </authorList>
    </citation>
    <scope>NUCLEOTIDE SEQUENCE [LARGE SCALE GENOMIC DNA]</scope>
</reference>
<dbReference type="AlphaFoldDB" id="A0ABD1WHM2"/>
<dbReference type="Gene3D" id="2.170.150.80">
    <property type="entry name" value="NAC domain"/>
    <property type="match status" value="1"/>
</dbReference>
<dbReference type="PANTHER" id="PTHR31719:SF164">
    <property type="entry name" value="NAC DOMAIN-CONTAINING PROTEIN"/>
    <property type="match status" value="1"/>
</dbReference>
<evidence type="ECO:0000313" key="6">
    <source>
        <dbReference type="EMBL" id="KAL2548950.1"/>
    </source>
</evidence>
<gene>
    <name evidence="6" type="ORF">Fot_10480</name>
</gene>
<dbReference type="Proteomes" id="UP001604277">
    <property type="component" value="Unassembled WGS sequence"/>
</dbReference>
<dbReference type="PROSITE" id="PS51005">
    <property type="entry name" value="NAC"/>
    <property type="match status" value="1"/>
</dbReference>
<dbReference type="InterPro" id="IPR036093">
    <property type="entry name" value="NAC_dom_sf"/>
</dbReference>
<dbReference type="InterPro" id="IPR003441">
    <property type="entry name" value="NAC-dom"/>
</dbReference>
<dbReference type="SUPFAM" id="SSF101941">
    <property type="entry name" value="NAC domain"/>
    <property type="match status" value="1"/>
</dbReference>
<dbReference type="EMBL" id="JBFOLJ010000003">
    <property type="protein sequence ID" value="KAL2548950.1"/>
    <property type="molecule type" value="Genomic_DNA"/>
</dbReference>
<keyword evidence="4" id="KW-0539">Nucleus</keyword>
<keyword evidence="7" id="KW-1185">Reference proteome</keyword>
<evidence type="ECO:0000256" key="2">
    <source>
        <dbReference type="ARBA" id="ARBA00023125"/>
    </source>
</evidence>
<keyword evidence="3" id="KW-0804">Transcription</keyword>
<name>A0ABD1WHM2_9LAMI</name>
<feature type="domain" description="NAC" evidence="5">
    <location>
        <begin position="6"/>
        <end position="114"/>
    </location>
</feature>
<evidence type="ECO:0000256" key="1">
    <source>
        <dbReference type="ARBA" id="ARBA00023015"/>
    </source>
</evidence>
<protein>
    <submittedName>
        <fullName evidence="6">NAC transcription factor 25-like</fullName>
    </submittedName>
</protein>